<evidence type="ECO:0000259" key="4">
    <source>
        <dbReference type="SMART" id="SM00093"/>
    </source>
</evidence>
<name>A0A7J7QTH6_MYOMY</name>
<dbReference type="AlphaFoldDB" id="A0A7J7QTH6"/>
<keyword evidence="6" id="KW-1185">Reference proteome</keyword>
<dbReference type="InterPro" id="IPR036186">
    <property type="entry name" value="Serpin_sf"/>
</dbReference>
<dbReference type="InterPro" id="IPR042185">
    <property type="entry name" value="Serpin_sf_2"/>
</dbReference>
<dbReference type="EMBL" id="JABWUV010000060">
    <property type="protein sequence ID" value="KAF6267208.1"/>
    <property type="molecule type" value="Genomic_DNA"/>
</dbReference>
<proteinExistence type="inferred from homology"/>
<dbReference type="Pfam" id="PF00079">
    <property type="entry name" value="Serpin"/>
    <property type="match status" value="1"/>
</dbReference>
<dbReference type="SMART" id="SM00093">
    <property type="entry name" value="SERPIN"/>
    <property type="match status" value="1"/>
</dbReference>
<feature type="domain" description="Serpin" evidence="4">
    <location>
        <begin position="68"/>
        <end position="410"/>
    </location>
</feature>
<evidence type="ECO:0000313" key="6">
    <source>
        <dbReference type="Proteomes" id="UP000527355"/>
    </source>
</evidence>
<sequence>MAAVLRLLLPCLLARVWLVPGTAQARPQTPAVQNETSQEVQAPEEEEEEPWLMASGHQLSEQTSNLGFSLLRKISMRHEGNVVFSPLGLSLAMAALMLGATGQTRAQLEGVLSQTGPGDLPALFRRLRQHLSRNQELGLTQGSLAFVQEDFDVKGPFLNLSKRYFDTECVTVNFHNASQARKLMNHYMNRETQGRIPTLFDEVNPDTKVILVDYVLLKGKWLTPFDPVFTKADTFHLNKYKTVKVPMMYSAGNFASTFDERLRCHVLQLPYRGNASMLVVLMEKMSDHLALEDYLSTDLVDTWLRNMRTRHMEVFFPKFKLDQKYEMHELLKQMRVTRIFSPWANLGELSAMARNLKVSQVLQRAVIEVDEKGTEAVAGTLSEIVAYSMPPIIKVNRPSLEEFWAIFERKKVKSDRADGSQEARKGRHRGR</sequence>
<dbReference type="InterPro" id="IPR033835">
    <property type="entry name" value="PZI_serpin_dom"/>
</dbReference>
<protein>
    <submittedName>
        <fullName evidence="5">Serpin family A member 10</fullName>
    </submittedName>
</protein>
<feature type="signal peptide" evidence="3">
    <location>
        <begin position="1"/>
        <end position="25"/>
    </location>
</feature>
<feature type="region of interest" description="Disordered" evidence="2">
    <location>
        <begin position="412"/>
        <end position="431"/>
    </location>
</feature>
<evidence type="ECO:0000256" key="3">
    <source>
        <dbReference type="SAM" id="SignalP"/>
    </source>
</evidence>
<dbReference type="PANTHER" id="PTHR11461">
    <property type="entry name" value="SERINE PROTEASE INHIBITOR, SERPIN"/>
    <property type="match status" value="1"/>
</dbReference>
<feature type="chain" id="PRO_5029722071" evidence="3">
    <location>
        <begin position="26"/>
        <end position="431"/>
    </location>
</feature>
<dbReference type="SUPFAM" id="SSF56574">
    <property type="entry name" value="Serpins"/>
    <property type="match status" value="1"/>
</dbReference>
<accession>A0A7J7QTH6</accession>
<dbReference type="GO" id="GO:0005615">
    <property type="term" value="C:extracellular space"/>
    <property type="evidence" value="ECO:0007669"/>
    <property type="project" value="InterPro"/>
</dbReference>
<feature type="compositionally biased region" description="Basic and acidic residues" evidence="2">
    <location>
        <begin position="414"/>
        <end position="424"/>
    </location>
</feature>
<dbReference type="InterPro" id="IPR000215">
    <property type="entry name" value="Serpin_fam"/>
</dbReference>
<keyword evidence="3" id="KW-0732">Signal</keyword>
<dbReference type="InterPro" id="IPR042178">
    <property type="entry name" value="Serpin_sf_1"/>
</dbReference>
<comment type="caution">
    <text evidence="5">The sequence shown here is derived from an EMBL/GenBank/DDBJ whole genome shotgun (WGS) entry which is preliminary data.</text>
</comment>
<dbReference type="VEuPathDB" id="HostDB:SERPINA10"/>
<dbReference type="Gene3D" id="2.30.39.10">
    <property type="entry name" value="Alpha-1-antitrypsin, domain 1"/>
    <property type="match status" value="1"/>
</dbReference>
<dbReference type="CDD" id="cd02055">
    <property type="entry name" value="serpinA10_PZI"/>
    <property type="match status" value="1"/>
</dbReference>
<reference evidence="5 6" key="1">
    <citation type="journal article" date="2020" name="Nature">
        <title>Six reference-quality genomes reveal evolution of bat adaptations.</title>
        <authorList>
            <person name="Jebb D."/>
            <person name="Huang Z."/>
            <person name="Pippel M."/>
            <person name="Hughes G.M."/>
            <person name="Lavrichenko K."/>
            <person name="Devanna P."/>
            <person name="Winkler S."/>
            <person name="Jermiin L.S."/>
            <person name="Skirmuntt E.C."/>
            <person name="Katzourakis A."/>
            <person name="Burkitt-Gray L."/>
            <person name="Ray D.A."/>
            <person name="Sullivan K.A.M."/>
            <person name="Roscito J.G."/>
            <person name="Kirilenko B.M."/>
            <person name="Davalos L.M."/>
            <person name="Corthals A.P."/>
            <person name="Power M.L."/>
            <person name="Jones G."/>
            <person name="Ransome R.D."/>
            <person name="Dechmann D.K.N."/>
            <person name="Locatelli A.G."/>
            <person name="Puechmaille S.J."/>
            <person name="Fedrigo O."/>
            <person name="Jarvis E.D."/>
            <person name="Hiller M."/>
            <person name="Vernes S.C."/>
            <person name="Myers E.W."/>
            <person name="Teeling E.C."/>
        </authorList>
    </citation>
    <scope>NUCLEOTIDE SEQUENCE [LARGE SCALE GENOMIC DNA]</scope>
    <source>
        <strain evidence="5">MMyoMyo1</strain>
        <tissue evidence="5">Flight muscle</tissue>
    </source>
</reference>
<dbReference type="GO" id="GO:0007596">
    <property type="term" value="P:blood coagulation"/>
    <property type="evidence" value="ECO:0007669"/>
    <property type="project" value="InterPro"/>
</dbReference>
<evidence type="ECO:0000256" key="2">
    <source>
        <dbReference type="SAM" id="MobiDB-lite"/>
    </source>
</evidence>
<dbReference type="PANTHER" id="PTHR11461:SF191">
    <property type="entry name" value="PROTEIN Z-DEPENDENT PROTEASE INHIBITOR"/>
    <property type="match status" value="1"/>
</dbReference>
<gene>
    <name evidence="5" type="ORF">mMyoMyo1_017277</name>
</gene>
<dbReference type="Gene3D" id="3.30.497.10">
    <property type="entry name" value="Antithrombin, subunit I, domain 2"/>
    <property type="match status" value="1"/>
</dbReference>
<dbReference type="InterPro" id="IPR023796">
    <property type="entry name" value="Serpin_dom"/>
</dbReference>
<evidence type="ECO:0000313" key="5">
    <source>
        <dbReference type="EMBL" id="KAF6267208.1"/>
    </source>
</evidence>
<dbReference type="PRINTS" id="PR00780">
    <property type="entry name" value="LEUSERPINII"/>
</dbReference>
<dbReference type="FunFam" id="3.30.497.10:FF:000001">
    <property type="entry name" value="Serine protease inhibitor"/>
    <property type="match status" value="1"/>
</dbReference>
<feature type="compositionally biased region" description="Polar residues" evidence="2">
    <location>
        <begin position="25"/>
        <end position="40"/>
    </location>
</feature>
<feature type="region of interest" description="Disordered" evidence="2">
    <location>
        <begin position="25"/>
        <end position="49"/>
    </location>
</feature>
<evidence type="ECO:0000256" key="1">
    <source>
        <dbReference type="RuleBase" id="RU000411"/>
    </source>
</evidence>
<dbReference type="Proteomes" id="UP000527355">
    <property type="component" value="Unassembled WGS sequence"/>
</dbReference>
<organism evidence="5 6">
    <name type="scientific">Myotis myotis</name>
    <name type="common">Greater mouse-eared bat</name>
    <name type="synonym">Vespertilio myotis</name>
    <dbReference type="NCBI Taxonomy" id="51298"/>
    <lineage>
        <taxon>Eukaryota</taxon>
        <taxon>Metazoa</taxon>
        <taxon>Chordata</taxon>
        <taxon>Craniata</taxon>
        <taxon>Vertebrata</taxon>
        <taxon>Euteleostomi</taxon>
        <taxon>Mammalia</taxon>
        <taxon>Eutheria</taxon>
        <taxon>Laurasiatheria</taxon>
        <taxon>Chiroptera</taxon>
        <taxon>Yangochiroptera</taxon>
        <taxon>Vespertilionidae</taxon>
        <taxon>Myotis</taxon>
    </lineage>
</organism>
<comment type="similarity">
    <text evidence="1">Belongs to the serpin family.</text>
</comment>
<dbReference type="GO" id="GO:0004867">
    <property type="term" value="F:serine-type endopeptidase inhibitor activity"/>
    <property type="evidence" value="ECO:0007669"/>
    <property type="project" value="InterPro"/>
</dbReference>